<name>A0A391P0U2_9FIRM</name>
<comment type="caution">
    <text evidence="2">The sequence shown here is derived from an EMBL/GenBank/DDBJ whole genome shotgun (WGS) entry which is preliminary data.</text>
</comment>
<dbReference type="AlphaFoldDB" id="A0A391P0U2"/>
<feature type="transmembrane region" description="Helical" evidence="1">
    <location>
        <begin position="12"/>
        <end position="36"/>
    </location>
</feature>
<dbReference type="EMBL" id="BHGK01000001">
    <property type="protein sequence ID" value="GCA66995.1"/>
    <property type="molecule type" value="Genomic_DNA"/>
</dbReference>
<feature type="transmembrane region" description="Helical" evidence="1">
    <location>
        <begin position="42"/>
        <end position="60"/>
    </location>
</feature>
<evidence type="ECO:0000256" key="1">
    <source>
        <dbReference type="SAM" id="Phobius"/>
    </source>
</evidence>
<organism evidence="2 3">
    <name type="scientific">Mediterraneibacter butyricigenes</name>
    <dbReference type="NCBI Taxonomy" id="2316025"/>
    <lineage>
        <taxon>Bacteria</taxon>
        <taxon>Bacillati</taxon>
        <taxon>Bacillota</taxon>
        <taxon>Clostridia</taxon>
        <taxon>Lachnospirales</taxon>
        <taxon>Lachnospiraceae</taxon>
        <taxon>Mediterraneibacter</taxon>
    </lineage>
</organism>
<proteinExistence type="predicted"/>
<accession>A0A391P0U2</accession>
<keyword evidence="1" id="KW-0472">Membrane</keyword>
<evidence type="ECO:0000313" key="3">
    <source>
        <dbReference type="Proteomes" id="UP000265643"/>
    </source>
</evidence>
<gene>
    <name evidence="2" type="ORF">KGMB01110_14310</name>
</gene>
<reference evidence="3" key="1">
    <citation type="submission" date="2018-09" db="EMBL/GenBank/DDBJ databases">
        <title>Draft Genome Sequence of Mediterraneibacter sp. KCTC 15684.</title>
        <authorList>
            <person name="Kim J.S."/>
            <person name="Han K.I."/>
            <person name="Suh M.K."/>
            <person name="Lee K.C."/>
            <person name="Eom M.K."/>
            <person name="Lee J.H."/>
            <person name="Park S.H."/>
            <person name="Kang S.W."/>
            <person name="Park J.E."/>
            <person name="Oh B.S."/>
            <person name="Yu S.Y."/>
            <person name="Choi S.H."/>
            <person name="Lee D.H."/>
            <person name="Yoon H."/>
            <person name="Kim B."/>
            <person name="Yang S.J."/>
            <person name="Lee J.S."/>
        </authorList>
    </citation>
    <scope>NUCLEOTIDE SEQUENCE [LARGE SCALE GENOMIC DNA]</scope>
    <source>
        <strain evidence="3">KCTC 15684</strain>
    </source>
</reference>
<sequence>MKKIFASTAVVMLVSLLLAIAVGIAVLIGTNVLYVAMGKEGVLVALLGGAAILGILLLVIDRVKRK</sequence>
<keyword evidence="1" id="KW-0812">Transmembrane</keyword>
<dbReference type="Proteomes" id="UP000265643">
    <property type="component" value="Unassembled WGS sequence"/>
</dbReference>
<evidence type="ECO:0000313" key="2">
    <source>
        <dbReference type="EMBL" id="GCA66995.1"/>
    </source>
</evidence>
<keyword evidence="1" id="KW-1133">Transmembrane helix</keyword>
<protein>
    <submittedName>
        <fullName evidence="2">Uncharacterized protein</fullName>
    </submittedName>
</protein>
<keyword evidence="3" id="KW-1185">Reference proteome</keyword>
<dbReference type="RefSeq" id="WP_119297938.1">
    <property type="nucleotide sequence ID" value="NZ_BHGK01000001.1"/>
</dbReference>